<keyword evidence="1" id="KW-0812">Transmembrane</keyword>
<feature type="transmembrane region" description="Helical" evidence="1">
    <location>
        <begin position="65"/>
        <end position="87"/>
    </location>
</feature>
<dbReference type="EMBL" id="KN822043">
    <property type="protein sequence ID" value="KIM62390.1"/>
    <property type="molecule type" value="Genomic_DNA"/>
</dbReference>
<proteinExistence type="predicted"/>
<protein>
    <submittedName>
        <fullName evidence="2">Uncharacterized protein</fullName>
    </submittedName>
</protein>
<keyword evidence="1" id="KW-1133">Transmembrane helix</keyword>
<evidence type="ECO:0000313" key="2">
    <source>
        <dbReference type="EMBL" id="KIM62390.1"/>
    </source>
</evidence>
<feature type="transmembrane region" description="Helical" evidence="1">
    <location>
        <begin position="107"/>
        <end position="127"/>
    </location>
</feature>
<evidence type="ECO:0000256" key="1">
    <source>
        <dbReference type="SAM" id="Phobius"/>
    </source>
</evidence>
<dbReference type="HOGENOM" id="CLU_130215_0_0_1"/>
<reference evidence="3" key="2">
    <citation type="submission" date="2015-01" db="EMBL/GenBank/DDBJ databases">
        <title>Evolutionary Origins and Diversification of the Mycorrhizal Mutualists.</title>
        <authorList>
            <consortium name="DOE Joint Genome Institute"/>
            <consortium name="Mycorrhizal Genomics Consortium"/>
            <person name="Kohler A."/>
            <person name="Kuo A."/>
            <person name="Nagy L.G."/>
            <person name="Floudas D."/>
            <person name="Copeland A."/>
            <person name="Barry K.W."/>
            <person name="Cichocki N."/>
            <person name="Veneault-Fourrey C."/>
            <person name="LaButti K."/>
            <person name="Lindquist E.A."/>
            <person name="Lipzen A."/>
            <person name="Lundell T."/>
            <person name="Morin E."/>
            <person name="Murat C."/>
            <person name="Riley R."/>
            <person name="Ohm R."/>
            <person name="Sun H."/>
            <person name="Tunlid A."/>
            <person name="Henrissat B."/>
            <person name="Grigoriev I.V."/>
            <person name="Hibbett D.S."/>
            <person name="Martin F."/>
        </authorList>
    </citation>
    <scope>NUCLEOTIDE SEQUENCE [LARGE SCALE GENOMIC DNA]</scope>
    <source>
        <strain evidence="3">Foug A</strain>
    </source>
</reference>
<organism evidence="2 3">
    <name type="scientific">Scleroderma citrinum Foug A</name>
    <dbReference type="NCBI Taxonomy" id="1036808"/>
    <lineage>
        <taxon>Eukaryota</taxon>
        <taxon>Fungi</taxon>
        <taxon>Dikarya</taxon>
        <taxon>Basidiomycota</taxon>
        <taxon>Agaricomycotina</taxon>
        <taxon>Agaricomycetes</taxon>
        <taxon>Agaricomycetidae</taxon>
        <taxon>Boletales</taxon>
        <taxon>Sclerodermatineae</taxon>
        <taxon>Sclerodermataceae</taxon>
        <taxon>Scleroderma</taxon>
    </lineage>
</organism>
<dbReference type="InParanoid" id="A0A0C3DP26"/>
<gene>
    <name evidence="2" type="ORF">SCLCIDRAFT_1215251</name>
</gene>
<evidence type="ECO:0000313" key="3">
    <source>
        <dbReference type="Proteomes" id="UP000053989"/>
    </source>
</evidence>
<dbReference type="AlphaFoldDB" id="A0A0C3DP26"/>
<reference evidence="2 3" key="1">
    <citation type="submission" date="2014-04" db="EMBL/GenBank/DDBJ databases">
        <authorList>
            <consortium name="DOE Joint Genome Institute"/>
            <person name="Kuo A."/>
            <person name="Kohler A."/>
            <person name="Nagy L.G."/>
            <person name="Floudas D."/>
            <person name="Copeland A."/>
            <person name="Barry K.W."/>
            <person name="Cichocki N."/>
            <person name="Veneault-Fourrey C."/>
            <person name="LaButti K."/>
            <person name="Lindquist E.A."/>
            <person name="Lipzen A."/>
            <person name="Lundell T."/>
            <person name="Morin E."/>
            <person name="Murat C."/>
            <person name="Sun H."/>
            <person name="Tunlid A."/>
            <person name="Henrissat B."/>
            <person name="Grigoriev I.V."/>
            <person name="Hibbett D.S."/>
            <person name="Martin F."/>
            <person name="Nordberg H.P."/>
            <person name="Cantor M.N."/>
            <person name="Hua S.X."/>
        </authorList>
    </citation>
    <scope>NUCLEOTIDE SEQUENCE [LARGE SCALE GENOMIC DNA]</scope>
    <source>
        <strain evidence="2 3">Foug A</strain>
    </source>
</reference>
<keyword evidence="3" id="KW-1185">Reference proteome</keyword>
<keyword evidence="1" id="KW-0472">Membrane</keyword>
<accession>A0A0C3DP26</accession>
<feature type="non-terminal residue" evidence="2">
    <location>
        <position position="1"/>
    </location>
</feature>
<feature type="transmembrane region" description="Helical" evidence="1">
    <location>
        <begin position="6"/>
        <end position="27"/>
    </location>
</feature>
<dbReference type="Proteomes" id="UP000053989">
    <property type="component" value="Unassembled WGS sequence"/>
</dbReference>
<sequence>VDQGVTILCPLAVPVLFPMLSLFLRLLDRFFMSPKPFDSCEAPPLGVIARECMFSMPRWFLDPSILFAQPFTYAVSTSYPALGMSMYMLDLSAWFPQPFGLSGRPLAALSGGVSVLFAILCTPVCTFDMSKWSPQLFGLSECRFALWQCTLSHHQLTFGESPLGKAQLGCSILLVVQ</sequence>
<name>A0A0C3DP26_9AGAM</name>